<dbReference type="KEGG" id="spzr:G5C33_10250"/>
<evidence type="ECO:0000313" key="2">
    <source>
        <dbReference type="EMBL" id="QIG80124.1"/>
    </source>
</evidence>
<gene>
    <name evidence="2" type="ORF">G5C33_10250</name>
</gene>
<keyword evidence="1" id="KW-0472">Membrane</keyword>
<protein>
    <submittedName>
        <fullName evidence="2">Uncharacterized protein</fullName>
    </submittedName>
</protein>
<dbReference type="RefSeq" id="WP_165327127.1">
    <property type="nucleotide sequence ID" value="NZ_CP049109.1"/>
</dbReference>
<sequence>MTEARGIGNMTEGKVTRVEWGVIASLLVSALTLAFTFGILYGNVQRNEQRIETVESKVDEMTLRLGSIDANVDFLAQLAREERARRDAGR</sequence>
<name>A0A6G6Y598_9SPHN</name>
<reference evidence="2 3" key="1">
    <citation type="submission" date="2020-02" db="EMBL/GenBank/DDBJ databases">
        <authorList>
            <person name="Zheng R.K."/>
            <person name="Sun C.M."/>
        </authorList>
    </citation>
    <scope>NUCLEOTIDE SEQUENCE [LARGE SCALE GENOMIC DNA]</scope>
    <source>
        <strain evidence="3">zrk23</strain>
    </source>
</reference>
<keyword evidence="3" id="KW-1185">Reference proteome</keyword>
<keyword evidence="1" id="KW-1133">Transmembrane helix</keyword>
<dbReference type="AlphaFoldDB" id="A0A6G6Y598"/>
<dbReference type="Proteomes" id="UP000501568">
    <property type="component" value="Chromosome"/>
</dbReference>
<feature type="transmembrane region" description="Helical" evidence="1">
    <location>
        <begin position="20"/>
        <end position="41"/>
    </location>
</feature>
<keyword evidence="1" id="KW-0812">Transmembrane</keyword>
<dbReference type="EMBL" id="CP049109">
    <property type="protein sequence ID" value="QIG80124.1"/>
    <property type="molecule type" value="Genomic_DNA"/>
</dbReference>
<proteinExistence type="predicted"/>
<organism evidence="2 3">
    <name type="scientific">Stakelama tenebrarum</name>
    <dbReference type="NCBI Taxonomy" id="2711215"/>
    <lineage>
        <taxon>Bacteria</taxon>
        <taxon>Pseudomonadati</taxon>
        <taxon>Pseudomonadota</taxon>
        <taxon>Alphaproteobacteria</taxon>
        <taxon>Sphingomonadales</taxon>
        <taxon>Sphingomonadaceae</taxon>
        <taxon>Stakelama</taxon>
    </lineage>
</organism>
<evidence type="ECO:0000313" key="3">
    <source>
        <dbReference type="Proteomes" id="UP000501568"/>
    </source>
</evidence>
<evidence type="ECO:0000256" key="1">
    <source>
        <dbReference type="SAM" id="Phobius"/>
    </source>
</evidence>
<accession>A0A6G6Y598</accession>